<feature type="signal peptide" evidence="8">
    <location>
        <begin position="1"/>
        <end position="24"/>
    </location>
</feature>
<dbReference type="AlphaFoldDB" id="A0A7J9CL40"/>
<organism evidence="9 10">
    <name type="scientific">Gossypium gossypioides</name>
    <name type="common">Mexican cotton</name>
    <name type="synonym">Selera gossypioides</name>
    <dbReference type="NCBI Taxonomy" id="34282"/>
    <lineage>
        <taxon>Eukaryota</taxon>
        <taxon>Viridiplantae</taxon>
        <taxon>Streptophyta</taxon>
        <taxon>Embryophyta</taxon>
        <taxon>Tracheophyta</taxon>
        <taxon>Spermatophyta</taxon>
        <taxon>Magnoliopsida</taxon>
        <taxon>eudicotyledons</taxon>
        <taxon>Gunneridae</taxon>
        <taxon>Pentapetalae</taxon>
        <taxon>rosids</taxon>
        <taxon>malvids</taxon>
        <taxon>Malvales</taxon>
        <taxon>Malvaceae</taxon>
        <taxon>Malvoideae</taxon>
        <taxon>Gossypium</taxon>
    </lineage>
</organism>
<dbReference type="Proteomes" id="UP000593579">
    <property type="component" value="Unassembled WGS sequence"/>
</dbReference>
<sequence length="105" mass="11927">MASSSSVLLSKLLLPLFITHIVLTTSIVEAQVEDTSLKLVRDALERPLPISSYSELNDDEEIDDDDGDDDDDGENGYSRRSLFWKRMRYYISYGALWADRIPCPP</sequence>
<keyword evidence="3" id="KW-0964">Secreted</keyword>
<feature type="chain" id="PRO_5029524469" evidence="8">
    <location>
        <begin position="25"/>
        <end position="105"/>
    </location>
</feature>
<dbReference type="GO" id="GO:0005576">
    <property type="term" value="C:extracellular region"/>
    <property type="evidence" value="ECO:0007669"/>
    <property type="project" value="UniProtKB-SubCell"/>
</dbReference>
<reference evidence="9 10" key="1">
    <citation type="journal article" date="2019" name="Genome Biol. Evol.">
        <title>Insights into the evolution of the New World diploid cottons (Gossypium, subgenus Houzingenia) based on genome sequencing.</title>
        <authorList>
            <person name="Grover C.E."/>
            <person name="Arick M.A. 2nd"/>
            <person name="Thrash A."/>
            <person name="Conover J.L."/>
            <person name="Sanders W.S."/>
            <person name="Peterson D.G."/>
            <person name="Frelichowski J.E."/>
            <person name="Scheffler J.A."/>
            <person name="Scheffler B.E."/>
            <person name="Wendel J.F."/>
        </authorList>
    </citation>
    <scope>NUCLEOTIDE SEQUENCE [LARGE SCALE GENOMIC DNA]</scope>
    <source>
        <strain evidence="9">5</strain>
        <tissue evidence="9">Leaf</tissue>
    </source>
</reference>
<keyword evidence="6" id="KW-1015">Disulfide bond</keyword>
<comment type="similarity">
    <text evidence="2">Belongs to the plant rapid alkalinization factor (RALF) family.</text>
</comment>
<dbReference type="EMBL" id="JABEZY010000011">
    <property type="protein sequence ID" value="MBA0749136.1"/>
    <property type="molecule type" value="Genomic_DNA"/>
</dbReference>
<evidence type="ECO:0000313" key="9">
    <source>
        <dbReference type="EMBL" id="MBA0749136.1"/>
    </source>
</evidence>
<evidence type="ECO:0000256" key="3">
    <source>
        <dbReference type="ARBA" id="ARBA00022525"/>
    </source>
</evidence>
<feature type="compositionally biased region" description="Acidic residues" evidence="7">
    <location>
        <begin position="56"/>
        <end position="74"/>
    </location>
</feature>
<keyword evidence="10" id="KW-1185">Reference proteome</keyword>
<feature type="non-terminal residue" evidence="9">
    <location>
        <position position="105"/>
    </location>
</feature>
<comment type="subcellular location">
    <subcellularLocation>
        <location evidence="1">Secreted</location>
    </subcellularLocation>
</comment>
<evidence type="ECO:0000256" key="1">
    <source>
        <dbReference type="ARBA" id="ARBA00004613"/>
    </source>
</evidence>
<keyword evidence="4" id="KW-0372">Hormone</keyword>
<accession>A0A7J9CL40</accession>
<evidence type="ECO:0000256" key="8">
    <source>
        <dbReference type="SAM" id="SignalP"/>
    </source>
</evidence>
<dbReference type="InterPro" id="IPR008801">
    <property type="entry name" value="RALF"/>
</dbReference>
<feature type="region of interest" description="Disordered" evidence="7">
    <location>
        <begin position="51"/>
        <end position="77"/>
    </location>
</feature>
<proteinExistence type="inferred from homology"/>
<dbReference type="Pfam" id="PF05498">
    <property type="entry name" value="RALF"/>
    <property type="match status" value="1"/>
</dbReference>
<dbReference type="GO" id="GO:0040008">
    <property type="term" value="P:regulation of growth"/>
    <property type="evidence" value="ECO:0007669"/>
    <property type="project" value="UniProtKB-ARBA"/>
</dbReference>
<name>A0A7J9CL40_GOSGO</name>
<gene>
    <name evidence="9" type="ORF">Gogos_003096</name>
</gene>
<evidence type="ECO:0000256" key="6">
    <source>
        <dbReference type="ARBA" id="ARBA00023157"/>
    </source>
</evidence>
<protein>
    <submittedName>
        <fullName evidence="9">Uncharacterized protein</fullName>
    </submittedName>
</protein>
<evidence type="ECO:0000256" key="7">
    <source>
        <dbReference type="SAM" id="MobiDB-lite"/>
    </source>
</evidence>
<dbReference type="OrthoDB" id="1931174at2759"/>
<comment type="caution">
    <text evidence="9">The sequence shown here is derived from an EMBL/GenBank/DDBJ whole genome shotgun (WGS) entry which is preliminary data.</text>
</comment>
<evidence type="ECO:0000256" key="4">
    <source>
        <dbReference type="ARBA" id="ARBA00022702"/>
    </source>
</evidence>
<evidence type="ECO:0000313" key="10">
    <source>
        <dbReference type="Proteomes" id="UP000593579"/>
    </source>
</evidence>
<evidence type="ECO:0000256" key="2">
    <source>
        <dbReference type="ARBA" id="ARBA00009178"/>
    </source>
</evidence>
<dbReference type="GO" id="GO:0005179">
    <property type="term" value="F:hormone activity"/>
    <property type="evidence" value="ECO:0007669"/>
    <property type="project" value="UniProtKB-KW"/>
</dbReference>
<keyword evidence="5 8" id="KW-0732">Signal</keyword>
<evidence type="ECO:0000256" key="5">
    <source>
        <dbReference type="ARBA" id="ARBA00022729"/>
    </source>
</evidence>